<keyword evidence="2" id="KW-0949">S-adenosyl-L-methionine</keyword>
<dbReference type="SFLD" id="SFLDG01082">
    <property type="entry name" value="B12-binding_domain_containing"/>
    <property type="match status" value="1"/>
</dbReference>
<dbReference type="InterPro" id="IPR058240">
    <property type="entry name" value="rSAM_sf"/>
</dbReference>
<evidence type="ECO:0000313" key="8">
    <source>
        <dbReference type="Proteomes" id="UP001564408"/>
    </source>
</evidence>
<evidence type="ECO:0000256" key="2">
    <source>
        <dbReference type="ARBA" id="ARBA00022691"/>
    </source>
</evidence>
<dbReference type="SMART" id="SM00729">
    <property type="entry name" value="Elp3"/>
    <property type="match status" value="1"/>
</dbReference>
<keyword evidence="4" id="KW-0408">Iron</keyword>
<keyword evidence="3" id="KW-0479">Metal-binding</keyword>
<dbReference type="InterPro" id="IPR051198">
    <property type="entry name" value="BchE-like"/>
</dbReference>
<dbReference type="PROSITE" id="PS51918">
    <property type="entry name" value="RADICAL_SAM"/>
    <property type="match status" value="1"/>
</dbReference>
<keyword evidence="5" id="KW-0411">Iron-sulfur</keyword>
<reference evidence="7 8" key="1">
    <citation type="submission" date="2024-05" db="EMBL/GenBank/DDBJ databases">
        <title>Genome Sequence and Characterization of the New Strain Purple Sulfur Bacterium of Genus Thioalkalicoccus.</title>
        <authorList>
            <person name="Bryantseva I.A."/>
            <person name="Kyndt J.A."/>
            <person name="Imhoff J.F."/>
        </authorList>
    </citation>
    <scope>NUCLEOTIDE SEQUENCE [LARGE SCALE GENOMIC DNA]</scope>
    <source>
        <strain evidence="7 8">Um2</strain>
    </source>
</reference>
<proteinExistence type="predicted"/>
<dbReference type="SUPFAM" id="SSF102114">
    <property type="entry name" value="Radical SAM enzymes"/>
    <property type="match status" value="1"/>
</dbReference>
<evidence type="ECO:0000256" key="1">
    <source>
        <dbReference type="ARBA" id="ARBA00001966"/>
    </source>
</evidence>
<feature type="domain" description="Radical SAM core" evidence="6">
    <location>
        <begin position="201"/>
        <end position="424"/>
    </location>
</feature>
<dbReference type="InterPro" id="IPR007197">
    <property type="entry name" value="rSAM"/>
</dbReference>
<evidence type="ECO:0000313" key="7">
    <source>
        <dbReference type="EMBL" id="MEY6431939.1"/>
    </source>
</evidence>
<organism evidence="7 8">
    <name type="scientific">Thioalkalicoccus limnaeus</name>
    <dbReference type="NCBI Taxonomy" id="120681"/>
    <lineage>
        <taxon>Bacteria</taxon>
        <taxon>Pseudomonadati</taxon>
        <taxon>Pseudomonadota</taxon>
        <taxon>Gammaproteobacteria</taxon>
        <taxon>Chromatiales</taxon>
        <taxon>Chromatiaceae</taxon>
        <taxon>Thioalkalicoccus</taxon>
    </lineage>
</organism>
<comment type="caution">
    <text evidence="7">The sequence shown here is derived from an EMBL/GenBank/DDBJ whole genome shotgun (WGS) entry which is preliminary data.</text>
</comment>
<dbReference type="EMBL" id="JBDKXB010000005">
    <property type="protein sequence ID" value="MEY6431939.1"/>
    <property type="molecule type" value="Genomic_DNA"/>
</dbReference>
<dbReference type="PANTHER" id="PTHR43409:SF7">
    <property type="entry name" value="BLL1977 PROTEIN"/>
    <property type="match status" value="1"/>
</dbReference>
<keyword evidence="8" id="KW-1185">Reference proteome</keyword>
<dbReference type="InterPro" id="IPR006638">
    <property type="entry name" value="Elp3/MiaA/NifB-like_rSAM"/>
</dbReference>
<evidence type="ECO:0000256" key="5">
    <source>
        <dbReference type="ARBA" id="ARBA00023014"/>
    </source>
</evidence>
<evidence type="ECO:0000256" key="4">
    <source>
        <dbReference type="ARBA" id="ARBA00023004"/>
    </source>
</evidence>
<protein>
    <submittedName>
        <fullName evidence="7">Radical SAM protein</fullName>
    </submittedName>
</protein>
<accession>A0ABV4BBS2</accession>
<sequence>MMRKPTTSDSGREIFHLIMIVPARYDEEGYPLQWWRSCMPANSLATLNGLGRDCRDRQVLGPNVEIRLTAIDETNYIVKAPKLIRMIQRDGGKGLIAMVGVQSNQFPRSLDLAQPFVAAGVPVCIGGFHVSGIMATLKEPTPDMQQAIEQGIAFFLGEAEEGRLDQVLQDAYAGCLRPMYNYLENLPEIAGAPIPILAEEDLRRTIGWISSFDVGRGCPYQCTFCTIINVHGRKSRFRTKEDLEKIIRENNDQGIRQFFVTDDNLARNKNWPELLDGLIELQQRMGIRLELSIQVDTRCHQVPNFIPKAVEAGTKIVFVGLENINPDNLKAAGKAQNRITDYREMLLEWKKYPVAISAGYIVGFPFDTKESLIRDVEIIKRELPVDHIYFTQLTPLPGSADHARLYTSGEWLDPDFNRYNTNYRVTHHPVMSDEDWDEAYLHMWRSYYSWDHMTTILERTHALGGDIRKTRMYVGWYHHFPVNLGIHPVEGGLLRLPARTQRRPGLPRENPLIFYPRYLYREVRDIFTFWRVVRRLRAIEEAIAADPKRLEYRDAAITPADETDYEDLGLYQTTRGGKEAVAKAAARAAAQADIRRSHRRTAA</sequence>
<dbReference type="Proteomes" id="UP001564408">
    <property type="component" value="Unassembled WGS sequence"/>
</dbReference>
<dbReference type="SFLD" id="SFLDS00029">
    <property type="entry name" value="Radical_SAM"/>
    <property type="match status" value="1"/>
</dbReference>
<name>A0ABV4BBS2_9GAMM</name>
<gene>
    <name evidence="7" type="ORF">ABC977_05890</name>
</gene>
<dbReference type="Pfam" id="PF04055">
    <property type="entry name" value="Radical_SAM"/>
    <property type="match status" value="1"/>
</dbReference>
<dbReference type="RefSeq" id="WP_369666321.1">
    <property type="nucleotide sequence ID" value="NZ_JBDKXB010000005.1"/>
</dbReference>
<evidence type="ECO:0000259" key="6">
    <source>
        <dbReference type="PROSITE" id="PS51918"/>
    </source>
</evidence>
<comment type="cofactor">
    <cofactor evidence="1">
        <name>[4Fe-4S] cluster</name>
        <dbReference type="ChEBI" id="CHEBI:49883"/>
    </cofactor>
</comment>
<dbReference type="InterPro" id="IPR023404">
    <property type="entry name" value="rSAM_horseshoe"/>
</dbReference>
<dbReference type="PANTHER" id="PTHR43409">
    <property type="entry name" value="ANAEROBIC MAGNESIUM-PROTOPORPHYRIN IX MONOMETHYL ESTER CYCLASE-RELATED"/>
    <property type="match status" value="1"/>
</dbReference>
<dbReference type="CDD" id="cd01335">
    <property type="entry name" value="Radical_SAM"/>
    <property type="match status" value="1"/>
</dbReference>
<evidence type="ECO:0000256" key="3">
    <source>
        <dbReference type="ARBA" id="ARBA00022723"/>
    </source>
</evidence>
<dbReference type="Gene3D" id="3.80.30.20">
    <property type="entry name" value="tm_1862 like domain"/>
    <property type="match status" value="1"/>
</dbReference>